<reference evidence="1 2" key="1">
    <citation type="journal article" date="2017" name="BMC Genomics">
        <title>Three novel Pseudomonas phages isolated from composting provide insights into the evolution and diversity of tailed phages.</title>
        <authorList>
            <person name="Amgarten D."/>
            <person name="Martins L.F."/>
            <person name="Lombardi K.C."/>
            <person name="Antunes L.P."/>
            <person name="de Souza A.P.S."/>
            <person name="Nicastro G.G."/>
            <person name="Kitajima E.W."/>
            <person name="Quaggio R.B."/>
            <person name="Upton C."/>
            <person name="Setubal J.C."/>
            <person name="da Silva A.M."/>
        </authorList>
    </citation>
    <scope>NUCLEOTIDE SEQUENCE [LARGE SCALE GENOMIC DNA]</scope>
</reference>
<keyword evidence="2" id="KW-1185">Reference proteome</keyword>
<sequence length="153" mass="18265">MKPMPIYFKNCNKDLAYLFDKYLYNLEEACRNVFFYRFPRYAKIVIQDMEFTGFYETRVLVQNGIPLLTAYVDEWDVDSAQIYDGYKEIIKVWEDLSQYQSILKFIGREDLFLKVLDNVDALEKVTDSKQLNWLVKVEENFNVFKASKLIEGM</sequence>
<dbReference type="EMBL" id="KU356690">
    <property type="protein sequence ID" value="AMD43469.1"/>
    <property type="molecule type" value="Genomic_DNA"/>
</dbReference>
<evidence type="ECO:0000313" key="2">
    <source>
        <dbReference type="Proteomes" id="UP000222072"/>
    </source>
</evidence>
<organism evidence="1 2">
    <name type="scientific">Pseudomonas phage ZC03</name>
    <dbReference type="NCBI Taxonomy" id="1622115"/>
    <lineage>
        <taxon>Viruses</taxon>
        <taxon>Duplodnaviria</taxon>
        <taxon>Heunggongvirae</taxon>
        <taxon>Uroviricota</taxon>
        <taxon>Caudoviricetes</taxon>
        <taxon>Schitoviridae</taxon>
        <taxon>Zicotriavirus</taxon>
        <taxon>Zicotriavirus ZC03</taxon>
    </lineage>
</organism>
<dbReference type="Proteomes" id="UP000222072">
    <property type="component" value="Segment"/>
</dbReference>
<proteinExistence type="predicted"/>
<name>A0A1L2C994_9CAUD</name>
<gene>
    <name evidence="1" type="ORF">ZC03_092</name>
</gene>
<accession>A0A1L2C994</accession>
<protein>
    <submittedName>
        <fullName evidence="1">Uncharacterized protein</fullName>
    </submittedName>
</protein>
<evidence type="ECO:0000313" key="1">
    <source>
        <dbReference type="EMBL" id="AMD43469.1"/>
    </source>
</evidence>